<dbReference type="AlphaFoldDB" id="A0A086JG95"/>
<feature type="region of interest" description="Disordered" evidence="1">
    <location>
        <begin position="307"/>
        <end position="355"/>
    </location>
</feature>
<dbReference type="EMBL" id="AEYI02001984">
    <property type="protein sequence ID" value="KFG31163.1"/>
    <property type="molecule type" value="Genomic_DNA"/>
</dbReference>
<name>A0A086JG95_TOXGO</name>
<feature type="compositionally biased region" description="Basic and acidic residues" evidence="1">
    <location>
        <begin position="572"/>
        <end position="598"/>
    </location>
</feature>
<dbReference type="OrthoDB" id="332611at2759"/>
<dbReference type="InterPro" id="IPR051037">
    <property type="entry name" value="RNAPII_TF_IWS1"/>
</dbReference>
<feature type="compositionally biased region" description="Basic residues" evidence="1">
    <location>
        <begin position="528"/>
        <end position="537"/>
    </location>
</feature>
<evidence type="ECO:0000313" key="3">
    <source>
        <dbReference type="Proteomes" id="UP000028828"/>
    </source>
</evidence>
<dbReference type="VEuPathDB" id="ToxoDB:TGP89_212090"/>
<feature type="compositionally biased region" description="Basic and acidic residues" evidence="1">
    <location>
        <begin position="433"/>
        <end position="452"/>
    </location>
</feature>
<organism evidence="2 3">
    <name type="scientific">Toxoplasma gondii p89</name>
    <dbReference type="NCBI Taxonomy" id="943119"/>
    <lineage>
        <taxon>Eukaryota</taxon>
        <taxon>Sar</taxon>
        <taxon>Alveolata</taxon>
        <taxon>Apicomplexa</taxon>
        <taxon>Conoidasida</taxon>
        <taxon>Coccidia</taxon>
        <taxon>Eucoccidiorida</taxon>
        <taxon>Eimeriorina</taxon>
        <taxon>Sarcocystidae</taxon>
        <taxon>Toxoplasma</taxon>
    </lineage>
</organism>
<feature type="compositionally biased region" description="Low complexity" evidence="1">
    <location>
        <begin position="372"/>
        <end position="386"/>
    </location>
</feature>
<feature type="region of interest" description="Disordered" evidence="1">
    <location>
        <begin position="432"/>
        <end position="632"/>
    </location>
</feature>
<feature type="region of interest" description="Disordered" evidence="1">
    <location>
        <begin position="8"/>
        <end position="41"/>
    </location>
</feature>
<dbReference type="Proteomes" id="UP000028828">
    <property type="component" value="Unassembled WGS sequence"/>
</dbReference>
<gene>
    <name evidence="2" type="ORF">TGP89_212090</name>
</gene>
<sequence length="632" mass="70259">MSWFCLHLRPSRKKNRGGDADSDKGGASGSQNSTPRLAHGDRTRTLFSATSSIRPGQLQQSPTRLASLATDGAPLGAVAAAGSPAPRGNLPSAFMRTATELHAPRGESGRFTPAILSPSVAVSQQRLPKTVKVIFSRVTDVPANREGDVIEDRTFLCSVYFDDETMTKAVDNPSRVTQPAEGFYSGIKHYEVPLNNQSIVLDVPSGPEFTGTDPLTGEKKTPPLGFRVALTEQLVTGNQIYKGSTQLLRFDDVRLTQMTKWPLTNPVFRQGAGCLFLRCELTYGGDDDATTKQPQLRKAETAHYPFRSLPTSPAALNKSTGLAATPSYPLTEHAPTHPQRPPFGEPPARFASGPVAPYAGLQADRDATFASLATPPAPLPVTANLPPLRPTPRPVVVAEKPEERLNRKPTMKEVERRADQCANGISLAYVEAKGAEEREARKEDRPNLRELDSSVSTVHSGRGPKEEENLRRSQTSASSTRRQDTERDRKKEKKEKKKDDREERCEDGDEKKKKKERREKSGEDAVRKEKKAKKSKKERSERSDSDEKKEGKNRSGSDDSDKKKKGKKKKKENRDNESPRRHRDKDCFNESDVEEKGEKKKKKRDKDKTEKLGKEKSRSKKFHDGEETDTER</sequence>
<proteinExistence type="predicted"/>
<evidence type="ECO:0000256" key="1">
    <source>
        <dbReference type="SAM" id="MobiDB-lite"/>
    </source>
</evidence>
<dbReference type="GO" id="GO:0016973">
    <property type="term" value="P:poly(A)+ mRNA export from nucleus"/>
    <property type="evidence" value="ECO:0007669"/>
    <property type="project" value="TreeGrafter"/>
</dbReference>
<comment type="caution">
    <text evidence="2">The sequence shown here is derived from an EMBL/GenBank/DDBJ whole genome shotgun (WGS) entry which is preliminary data.</text>
</comment>
<dbReference type="GO" id="GO:0005634">
    <property type="term" value="C:nucleus"/>
    <property type="evidence" value="ECO:0007669"/>
    <property type="project" value="TreeGrafter"/>
</dbReference>
<dbReference type="PANTHER" id="PTHR46010:SF1">
    <property type="entry name" value="PROTEIN IWS1 HOMOLOG"/>
    <property type="match status" value="1"/>
</dbReference>
<accession>A0A086JG95</accession>
<feature type="compositionally biased region" description="Basic and acidic residues" evidence="1">
    <location>
        <begin position="538"/>
        <end position="562"/>
    </location>
</feature>
<dbReference type="PANTHER" id="PTHR46010">
    <property type="entry name" value="PROTEIN IWS1 HOMOLOG"/>
    <property type="match status" value="1"/>
</dbReference>
<feature type="compositionally biased region" description="Basic and acidic residues" evidence="1">
    <location>
        <begin position="606"/>
        <end position="616"/>
    </location>
</feature>
<feature type="compositionally biased region" description="Basic and acidic residues" evidence="1">
    <location>
        <begin position="518"/>
        <end position="527"/>
    </location>
</feature>
<evidence type="ECO:0000313" key="2">
    <source>
        <dbReference type="EMBL" id="KFG31163.1"/>
    </source>
</evidence>
<protein>
    <submittedName>
        <fullName evidence="2">Uncharacterized protein</fullName>
    </submittedName>
</protein>
<reference evidence="2 3" key="1">
    <citation type="submission" date="2014-03" db="EMBL/GenBank/DDBJ databases">
        <authorList>
            <person name="Sibley D."/>
            <person name="Venepally P."/>
            <person name="Karamycheva S."/>
            <person name="Hadjithomas M."/>
            <person name="Khan A."/>
            <person name="Brunk B."/>
            <person name="Roos D."/>
            <person name="Caler E."/>
            <person name="Lorenzi H."/>
        </authorList>
    </citation>
    <scope>NUCLEOTIDE SEQUENCE [LARGE SCALE GENOMIC DNA]</scope>
    <source>
        <strain evidence="3">p89</strain>
    </source>
</reference>
<feature type="region of interest" description="Disordered" evidence="1">
    <location>
        <begin position="372"/>
        <end position="393"/>
    </location>
</feature>